<organism evidence="1">
    <name type="scientific">Corethron hystrix</name>
    <dbReference type="NCBI Taxonomy" id="216773"/>
    <lineage>
        <taxon>Eukaryota</taxon>
        <taxon>Sar</taxon>
        <taxon>Stramenopiles</taxon>
        <taxon>Ochrophyta</taxon>
        <taxon>Bacillariophyta</taxon>
        <taxon>Coscinodiscophyceae</taxon>
        <taxon>Corethrophycidae</taxon>
        <taxon>Corethrales</taxon>
        <taxon>Corethraceae</taxon>
        <taxon>Corethron</taxon>
    </lineage>
</organism>
<dbReference type="EMBL" id="HBFR01004869">
    <property type="protein sequence ID" value="CAD8876169.1"/>
    <property type="molecule type" value="Transcribed_RNA"/>
</dbReference>
<accession>A0A7S1FMS2</accession>
<reference evidence="1" key="1">
    <citation type="submission" date="2021-01" db="EMBL/GenBank/DDBJ databases">
        <authorList>
            <person name="Corre E."/>
            <person name="Pelletier E."/>
            <person name="Niang G."/>
            <person name="Scheremetjew M."/>
            <person name="Finn R."/>
            <person name="Kale V."/>
            <person name="Holt S."/>
            <person name="Cochrane G."/>
            <person name="Meng A."/>
            <person name="Brown T."/>
            <person name="Cohen L."/>
        </authorList>
    </citation>
    <scope>NUCLEOTIDE SEQUENCE</scope>
    <source>
        <strain evidence="1">308</strain>
    </source>
</reference>
<protein>
    <submittedName>
        <fullName evidence="1">Uncharacterized protein</fullName>
    </submittedName>
</protein>
<name>A0A7S1FMS2_9STRA</name>
<gene>
    <name evidence="1" type="ORF">CHYS00102_LOCUS3347</name>
</gene>
<proteinExistence type="predicted"/>
<sequence>MMFFPYYLDYYFEPEPDPYIDAFVLENGDEIERNPWKFYSSRFPLDTPKKLGPFFFQLLIKVNPWATLSHDQRTILISNILLPLAEDGQTSDLLHLLVARNLRLHTFINVNDTVVPRFAKMVHVMLQEKSNISASWYYLSSLTKFFAYTQEGRVLTILQHMKTPMLLLNKLESVQMAKGIMRTDQKRENILLHCLCLFSIHGSLSSWDEETHNRLLSCLRSFEWNPFPKDREAQMSIVARILATLDSREIRKMEVYIFQKFYFLRTQGEIEAFCPLIERLTSSPDFISSVVTHPFLVDGLLKFADVPQNNIHSSKPFFHDKHLWGVWNHLFEWMIDSDPSRFLKTSHLFEKNLGTIDQEYAEKRGFGKSYLALKLKVEQTLMDPTNIRYSQDSIRQYFQDGRSVHQTLHDLSNSTLSPHRIPRIGVFCWNDQVHTEDNRRLYAFQEAQVKSVPVKLTTLASINPRKLTTMNRGKSVRMRGM</sequence>
<dbReference type="AlphaFoldDB" id="A0A7S1FMS2"/>
<evidence type="ECO:0000313" key="1">
    <source>
        <dbReference type="EMBL" id="CAD8876169.1"/>
    </source>
</evidence>